<dbReference type="InterPro" id="IPR001314">
    <property type="entry name" value="Peptidase_S1A"/>
</dbReference>
<keyword evidence="2" id="KW-0645">Protease</keyword>
<dbReference type="GO" id="GO:0006508">
    <property type="term" value="P:proteolysis"/>
    <property type="evidence" value="ECO:0007669"/>
    <property type="project" value="UniProtKB-KW"/>
</dbReference>
<proteinExistence type="inferred from homology"/>
<dbReference type="OMA" id="YFIESIH"/>
<keyword evidence="5" id="KW-1015">Disulfide bond</keyword>
<dbReference type="SMART" id="SM00020">
    <property type="entry name" value="Tryp_SPc"/>
    <property type="match status" value="3"/>
</dbReference>
<gene>
    <name evidence="8" type="ORF">RDWZM_000831</name>
</gene>
<dbReference type="Pfam" id="PF00089">
    <property type="entry name" value="Trypsin"/>
    <property type="match status" value="3"/>
</dbReference>
<dbReference type="InterPro" id="IPR001254">
    <property type="entry name" value="Trypsin_dom"/>
</dbReference>
<evidence type="ECO:0000256" key="1">
    <source>
        <dbReference type="ARBA" id="ARBA00007664"/>
    </source>
</evidence>
<evidence type="ECO:0000256" key="5">
    <source>
        <dbReference type="ARBA" id="ARBA00023157"/>
    </source>
</evidence>
<protein>
    <recommendedName>
        <fullName evidence="7">Peptidase S1 domain-containing protein</fullName>
    </recommendedName>
</protein>
<sequence>MNQFGIKLMLLIVVLEYSTESIKSINCKHILPSSEGRIYNGRKVRINEVPYIVQILDNPHSKPFCSGILVSSTKVITSAHCVYDIEEHSFEKRVYVRYGTAWSNLSSYPVKNVTKIIRHGNFKVFGKMNIPINDIAIIILQEPIYRSFRVGYARLPTYEFDGAFTVSIFGWGHMDVNESSSIDLLKSTMRTKRTADCVKAWNPGCFSVKHCQHICAIAEYTATGDGDSGGPVVFPDGTVVGMIMFELDLEQDPDVPPWEERLFLRLFGYLNFIHLRERDHLYKFLLAIVALNYSNELKIKSISQNHHLPSDVGRIFNGKEAPISEVPYLVQILNASHTLPFCGGILIDHKKVVTAAHCVYCEVRKVFLYKRLFIRYGTSLIETSIYREVEVSRILLHHQYGMVRTTLVNDIVVLILNSSIPKSHNVDYAKLPYKDFDGIFTISTYGWGRLSMRGHKSRFLMKTKMKTVRTNECMRWGYAGCTTKHNCNHICAIGNNTGTERGDSGGPAVFNDGTVIGMSVTKVRRYTSQLIIKSSNRDHIKPSNVGRIINGRNASITEVPYLVQILGDPDALAICGGILIAPTKVITSAHCVYDDDKKSFEERLYIRYGTSLAFWSLFPVIPVSRIVVHRNYDWINQGQENDIAILILKEKILQKNGIEYARLPTYEFDGEFFVSIYGWGDVAEGGPSSYILLKTTMKTMTTSDCVKRGNRGCLSENECKIICATSDDTGGGDGDSGGPVVFPDGTVVGIYTEKIYTNYSMDEEEPWQERIFLRTFSYRNFISFHELRHFQKWLDTNNSIVKFQYFF</sequence>
<evidence type="ECO:0000256" key="3">
    <source>
        <dbReference type="ARBA" id="ARBA00022801"/>
    </source>
</evidence>
<dbReference type="InterPro" id="IPR033116">
    <property type="entry name" value="TRYPSIN_SER"/>
</dbReference>
<comment type="caution">
    <text evidence="8">The sequence shown here is derived from an EMBL/GenBank/DDBJ whole genome shotgun (WGS) entry which is preliminary data.</text>
</comment>
<comment type="similarity">
    <text evidence="1">Belongs to the peptidase S1 family.</text>
</comment>
<evidence type="ECO:0000313" key="8">
    <source>
        <dbReference type="EMBL" id="KAJ6222286.1"/>
    </source>
</evidence>
<dbReference type="PRINTS" id="PR00722">
    <property type="entry name" value="CHYMOTRYPSIN"/>
</dbReference>
<feature type="domain" description="Peptidase S1" evidence="7">
    <location>
        <begin position="38"/>
        <end position="278"/>
    </location>
</feature>
<name>A0A9Q0MAG0_BLOTA</name>
<evidence type="ECO:0000313" key="9">
    <source>
        <dbReference type="Proteomes" id="UP001142055"/>
    </source>
</evidence>
<dbReference type="InterPro" id="IPR050430">
    <property type="entry name" value="Peptidase_S1"/>
</dbReference>
<reference evidence="8" key="1">
    <citation type="submission" date="2022-12" db="EMBL/GenBank/DDBJ databases">
        <title>Genome assemblies of Blomia tropicalis.</title>
        <authorList>
            <person name="Cui Y."/>
        </authorList>
    </citation>
    <scope>NUCLEOTIDE SEQUENCE</scope>
    <source>
        <tissue evidence="8">Adult mites</tissue>
    </source>
</reference>
<evidence type="ECO:0000256" key="4">
    <source>
        <dbReference type="ARBA" id="ARBA00022825"/>
    </source>
</evidence>
<evidence type="ECO:0000256" key="6">
    <source>
        <dbReference type="SAM" id="SignalP"/>
    </source>
</evidence>
<keyword evidence="3" id="KW-0378">Hydrolase</keyword>
<dbReference type="AlphaFoldDB" id="A0A9Q0MAG0"/>
<dbReference type="PANTHER" id="PTHR24276:SF91">
    <property type="entry name" value="AT26814P-RELATED"/>
    <property type="match status" value="1"/>
</dbReference>
<evidence type="ECO:0000256" key="2">
    <source>
        <dbReference type="ARBA" id="ARBA00022670"/>
    </source>
</evidence>
<dbReference type="EMBL" id="JAPWDV010000001">
    <property type="protein sequence ID" value="KAJ6222286.1"/>
    <property type="molecule type" value="Genomic_DNA"/>
</dbReference>
<dbReference type="Gene3D" id="2.40.10.10">
    <property type="entry name" value="Trypsin-like serine proteases"/>
    <property type="match status" value="3"/>
</dbReference>
<dbReference type="PANTHER" id="PTHR24276">
    <property type="entry name" value="POLYSERASE-RELATED"/>
    <property type="match status" value="1"/>
</dbReference>
<feature type="domain" description="Peptidase S1" evidence="7">
    <location>
        <begin position="315"/>
        <end position="527"/>
    </location>
</feature>
<feature type="domain" description="Peptidase S1" evidence="7">
    <location>
        <begin position="548"/>
        <end position="799"/>
    </location>
</feature>
<accession>A0A9Q0MAG0</accession>
<evidence type="ECO:0000259" key="7">
    <source>
        <dbReference type="PROSITE" id="PS50240"/>
    </source>
</evidence>
<feature type="chain" id="PRO_5040118979" description="Peptidase S1 domain-containing protein" evidence="6">
    <location>
        <begin position="22"/>
        <end position="807"/>
    </location>
</feature>
<dbReference type="Proteomes" id="UP001142055">
    <property type="component" value="Chromosome 1"/>
</dbReference>
<keyword evidence="9" id="KW-1185">Reference proteome</keyword>
<dbReference type="SUPFAM" id="SSF50494">
    <property type="entry name" value="Trypsin-like serine proteases"/>
    <property type="match status" value="3"/>
</dbReference>
<dbReference type="InterPro" id="IPR043504">
    <property type="entry name" value="Peptidase_S1_PA_chymotrypsin"/>
</dbReference>
<dbReference type="InterPro" id="IPR009003">
    <property type="entry name" value="Peptidase_S1_PA"/>
</dbReference>
<dbReference type="GO" id="GO:0004252">
    <property type="term" value="F:serine-type endopeptidase activity"/>
    <property type="evidence" value="ECO:0007669"/>
    <property type="project" value="InterPro"/>
</dbReference>
<keyword evidence="6" id="KW-0732">Signal</keyword>
<keyword evidence="4" id="KW-0720">Serine protease</keyword>
<organism evidence="8 9">
    <name type="scientific">Blomia tropicalis</name>
    <name type="common">Mite</name>
    <dbReference type="NCBI Taxonomy" id="40697"/>
    <lineage>
        <taxon>Eukaryota</taxon>
        <taxon>Metazoa</taxon>
        <taxon>Ecdysozoa</taxon>
        <taxon>Arthropoda</taxon>
        <taxon>Chelicerata</taxon>
        <taxon>Arachnida</taxon>
        <taxon>Acari</taxon>
        <taxon>Acariformes</taxon>
        <taxon>Sarcoptiformes</taxon>
        <taxon>Astigmata</taxon>
        <taxon>Glycyphagoidea</taxon>
        <taxon>Echimyopodidae</taxon>
        <taxon>Blomia</taxon>
    </lineage>
</organism>
<dbReference type="PROSITE" id="PS00135">
    <property type="entry name" value="TRYPSIN_SER"/>
    <property type="match status" value="2"/>
</dbReference>
<feature type="signal peptide" evidence="6">
    <location>
        <begin position="1"/>
        <end position="21"/>
    </location>
</feature>
<dbReference type="PROSITE" id="PS50240">
    <property type="entry name" value="TRYPSIN_DOM"/>
    <property type="match status" value="3"/>
</dbReference>